<evidence type="ECO:0000256" key="7">
    <source>
        <dbReference type="ARBA" id="ARBA00023065"/>
    </source>
</evidence>
<dbReference type="PROSITE" id="PS52016">
    <property type="entry name" value="TONB_DEPENDENT_REC_3"/>
    <property type="match status" value="1"/>
</dbReference>
<evidence type="ECO:0000256" key="9">
    <source>
        <dbReference type="ARBA" id="ARBA00023136"/>
    </source>
</evidence>
<keyword evidence="5 11" id="KW-0812">Transmembrane</keyword>
<sequence length="760" mass="84200">MKSSLKSLSTHTPTYRPARNRLTLALLPALAAMAAGPGTAWAQDQEQGADGLSIEEVIVTAQRREQNLQDVPIAISAFSANDIEKAMFADVSDYLVQTPNASFISNGARSRRSISIRGITSFAGPGTTGFYIDDFSVSNSTINPPIMDIERIEVLRGPQATYFGRNALGGGLSITTQKPNTDSFSGSAMIDYSRYDTLDMEAVLNVPVVEDTFAMRFNAKSSSSDGNIRNINPIGGGNDHDYDYIRAAVRWTPTDNLTIDASFGYANESVGMREGVPSGVLSFFGAFLYNGTAPIPGVPGPATGDPDGVGFWPDNTNRTNFNTNQDVGTAMRNGVLRVDYEHGDLLFTSITGYINSDFTLAGDIDGSSRDYFNEFRNNQNQSASTEFRVQNTGDSAWHWNAGVIYAEDEGEGWNRTLVGAEQLFGFPEGGIIDRSDTTSKNKYWAVFGQMDYDVNDQWTVSVGGRYSKEKVKENIQGFSGTLVTNLQFSDTFDDFSPRIAATFRATDNMTWYGTISKGYKSGGVQEAPIPEFQTFDPETLWNYEIGLKTDLFDSRVRLNAAVFYMDWEDLQVAFQENYRDENGDFQLFGGVNNAEKATSKGAELSATALVSENLVVNFNVGYLDATFDDFVAVVDSQNYVLDGETIPNSPEWTMSADAEYSFRLTDAVDGWVRLEWVYRDEIEPTVPSVVYAGFPWDVPSYDFFNLRVGLERDNFRIVGYVENLFDEDYYTNAYQKAFAGGLFIEPSYQNYGVRVTYSFE</sequence>
<feature type="chain" id="PRO_5043488619" evidence="13">
    <location>
        <begin position="43"/>
        <end position="760"/>
    </location>
</feature>
<dbReference type="InterPro" id="IPR036942">
    <property type="entry name" value="Beta-barrel_TonB_sf"/>
</dbReference>
<dbReference type="PANTHER" id="PTHR32552">
    <property type="entry name" value="FERRICHROME IRON RECEPTOR-RELATED"/>
    <property type="match status" value="1"/>
</dbReference>
<dbReference type="GO" id="GO:0006826">
    <property type="term" value="P:iron ion transport"/>
    <property type="evidence" value="ECO:0007669"/>
    <property type="project" value="UniProtKB-KW"/>
</dbReference>
<evidence type="ECO:0000256" key="10">
    <source>
        <dbReference type="ARBA" id="ARBA00023237"/>
    </source>
</evidence>
<evidence type="ECO:0000256" key="4">
    <source>
        <dbReference type="ARBA" id="ARBA00022496"/>
    </source>
</evidence>
<gene>
    <name evidence="16" type="ORF">V3330_00885</name>
</gene>
<dbReference type="InterPro" id="IPR000531">
    <property type="entry name" value="Beta-barrel_TonB"/>
</dbReference>
<evidence type="ECO:0000313" key="17">
    <source>
        <dbReference type="Proteomes" id="UP001359886"/>
    </source>
</evidence>
<keyword evidence="16" id="KW-0675">Receptor</keyword>
<feature type="domain" description="TonB-dependent receptor-like beta-barrel" evidence="14">
    <location>
        <begin position="301"/>
        <end position="724"/>
    </location>
</feature>
<dbReference type="CDD" id="cd01347">
    <property type="entry name" value="ligand_gated_channel"/>
    <property type="match status" value="1"/>
</dbReference>
<keyword evidence="6" id="KW-0408">Iron</keyword>
<evidence type="ECO:0000256" key="11">
    <source>
        <dbReference type="PROSITE-ProRule" id="PRU01360"/>
    </source>
</evidence>
<accession>A0AAW9R6B9</accession>
<feature type="signal peptide" evidence="13">
    <location>
        <begin position="1"/>
        <end position="42"/>
    </location>
</feature>
<dbReference type="Pfam" id="PF00593">
    <property type="entry name" value="TonB_dep_Rec_b-barrel"/>
    <property type="match status" value="1"/>
</dbReference>
<evidence type="ECO:0000259" key="14">
    <source>
        <dbReference type="Pfam" id="PF00593"/>
    </source>
</evidence>
<keyword evidence="3 11" id="KW-1134">Transmembrane beta strand</keyword>
<feature type="domain" description="TonB-dependent receptor plug" evidence="15">
    <location>
        <begin position="68"/>
        <end position="170"/>
    </location>
</feature>
<dbReference type="GO" id="GO:0009279">
    <property type="term" value="C:cell outer membrane"/>
    <property type="evidence" value="ECO:0007669"/>
    <property type="project" value="UniProtKB-SubCell"/>
</dbReference>
<dbReference type="InterPro" id="IPR012910">
    <property type="entry name" value="Plug_dom"/>
</dbReference>
<keyword evidence="17" id="KW-1185">Reference proteome</keyword>
<dbReference type="Gene3D" id="2.40.170.20">
    <property type="entry name" value="TonB-dependent receptor, beta-barrel domain"/>
    <property type="match status" value="1"/>
</dbReference>
<dbReference type="InterPro" id="IPR039426">
    <property type="entry name" value="TonB-dep_rcpt-like"/>
</dbReference>
<evidence type="ECO:0000256" key="3">
    <source>
        <dbReference type="ARBA" id="ARBA00022452"/>
    </source>
</evidence>
<dbReference type="AlphaFoldDB" id="A0AAW9R6B9"/>
<evidence type="ECO:0000256" key="2">
    <source>
        <dbReference type="ARBA" id="ARBA00022448"/>
    </source>
</evidence>
<keyword evidence="9 11" id="KW-0472">Membrane</keyword>
<dbReference type="PANTHER" id="PTHR32552:SF81">
    <property type="entry name" value="TONB-DEPENDENT OUTER MEMBRANE RECEPTOR"/>
    <property type="match status" value="1"/>
</dbReference>
<evidence type="ECO:0000256" key="12">
    <source>
        <dbReference type="RuleBase" id="RU003357"/>
    </source>
</evidence>
<dbReference type="EMBL" id="JAZHOG010000001">
    <property type="protein sequence ID" value="MEJ8566162.1"/>
    <property type="molecule type" value="Genomic_DNA"/>
</dbReference>
<evidence type="ECO:0000256" key="1">
    <source>
        <dbReference type="ARBA" id="ARBA00004571"/>
    </source>
</evidence>
<dbReference type="RefSeq" id="WP_354693485.1">
    <property type="nucleotide sequence ID" value="NZ_JAZHOG010000001.1"/>
</dbReference>
<reference evidence="16 17" key="1">
    <citation type="submission" date="2024-02" db="EMBL/GenBank/DDBJ databases">
        <title>A novel Wenzhouxiangellaceae bacterium, isolated from coastal sediments.</title>
        <authorList>
            <person name="Du Z.-J."/>
            <person name="Ye Y.-Q."/>
            <person name="Zhang X.-Y."/>
        </authorList>
    </citation>
    <scope>NUCLEOTIDE SEQUENCE [LARGE SCALE GENOMIC DNA]</scope>
    <source>
        <strain evidence="16 17">CH-27</strain>
    </source>
</reference>
<dbReference type="SUPFAM" id="SSF56935">
    <property type="entry name" value="Porins"/>
    <property type="match status" value="1"/>
</dbReference>
<keyword evidence="8 12" id="KW-0798">TonB box</keyword>
<evidence type="ECO:0000259" key="15">
    <source>
        <dbReference type="Pfam" id="PF07715"/>
    </source>
</evidence>
<evidence type="ECO:0000256" key="13">
    <source>
        <dbReference type="SAM" id="SignalP"/>
    </source>
</evidence>
<keyword evidence="7" id="KW-0406">Ion transport</keyword>
<protein>
    <submittedName>
        <fullName evidence="16">TonB-dependent receptor</fullName>
    </submittedName>
</protein>
<proteinExistence type="inferred from homology"/>
<keyword evidence="10 11" id="KW-0998">Cell outer membrane</keyword>
<keyword evidence="13" id="KW-0732">Signal</keyword>
<dbReference type="Proteomes" id="UP001359886">
    <property type="component" value="Unassembled WGS sequence"/>
</dbReference>
<comment type="caution">
    <text evidence="16">The sequence shown here is derived from an EMBL/GenBank/DDBJ whole genome shotgun (WGS) entry which is preliminary data.</text>
</comment>
<organism evidence="16 17">
    <name type="scientific">Elongatibacter sediminis</name>
    <dbReference type="NCBI Taxonomy" id="3119006"/>
    <lineage>
        <taxon>Bacteria</taxon>
        <taxon>Pseudomonadati</taxon>
        <taxon>Pseudomonadota</taxon>
        <taxon>Gammaproteobacteria</taxon>
        <taxon>Chromatiales</taxon>
        <taxon>Wenzhouxiangellaceae</taxon>
        <taxon>Elongatibacter</taxon>
    </lineage>
</organism>
<comment type="subcellular location">
    <subcellularLocation>
        <location evidence="1 11">Cell outer membrane</location>
        <topology evidence="1 11">Multi-pass membrane protein</topology>
    </subcellularLocation>
</comment>
<name>A0AAW9R6B9_9GAMM</name>
<evidence type="ECO:0000313" key="16">
    <source>
        <dbReference type="EMBL" id="MEJ8566162.1"/>
    </source>
</evidence>
<keyword evidence="2 11" id="KW-0813">Transport</keyword>
<comment type="similarity">
    <text evidence="11 12">Belongs to the TonB-dependent receptor family.</text>
</comment>
<evidence type="ECO:0000256" key="6">
    <source>
        <dbReference type="ARBA" id="ARBA00023004"/>
    </source>
</evidence>
<keyword evidence="4" id="KW-0410">Iron transport</keyword>
<evidence type="ECO:0000256" key="8">
    <source>
        <dbReference type="ARBA" id="ARBA00023077"/>
    </source>
</evidence>
<evidence type="ECO:0000256" key="5">
    <source>
        <dbReference type="ARBA" id="ARBA00022692"/>
    </source>
</evidence>
<dbReference type="Pfam" id="PF07715">
    <property type="entry name" value="Plug"/>
    <property type="match status" value="1"/>
</dbReference>